<dbReference type="InterPro" id="IPR025351">
    <property type="entry name" value="Pvc16_N"/>
</dbReference>
<dbReference type="STRING" id="226505.SAMN05444394_3307"/>
<evidence type="ECO:0000313" key="3">
    <source>
        <dbReference type="Proteomes" id="UP000185221"/>
    </source>
</evidence>
<evidence type="ECO:0000313" key="2">
    <source>
        <dbReference type="EMBL" id="SIO07783.1"/>
    </source>
</evidence>
<keyword evidence="3" id="KW-1185">Reference proteome</keyword>
<organism evidence="2 3">
    <name type="scientific">Algoriphagus halophilus</name>
    <dbReference type="NCBI Taxonomy" id="226505"/>
    <lineage>
        <taxon>Bacteria</taxon>
        <taxon>Pseudomonadati</taxon>
        <taxon>Bacteroidota</taxon>
        <taxon>Cytophagia</taxon>
        <taxon>Cytophagales</taxon>
        <taxon>Cyclobacteriaceae</taxon>
        <taxon>Algoriphagus</taxon>
    </lineage>
</organism>
<feature type="domain" description="Pvc16 N-terminal" evidence="1">
    <location>
        <begin position="8"/>
        <end position="196"/>
    </location>
</feature>
<sequence length="206" mass="23275">MIYSALEFLTQELNAFIKLKVGDTVGDTNGDRIFLSSVTNENGIIIPDKSLGLSLINIEEERTLKEQKSTFINSVGKVEKRNPDIQLNLYVLITANFQNKKQNDSSDDYVEGLKQLGYAISFFQAKNVFTKENSPRLAGIDPGLSKLVVELYSYSFEQLYNFWTVVGAKYLPSVLYKVKTIRVQENAIQESGDPIEKIHLDTLHKS</sequence>
<dbReference type="RefSeq" id="WP_074226054.1">
    <property type="nucleotide sequence ID" value="NZ_FSRC01000002.1"/>
</dbReference>
<dbReference type="EMBL" id="FSRC01000002">
    <property type="protein sequence ID" value="SIO07783.1"/>
    <property type="molecule type" value="Genomic_DNA"/>
</dbReference>
<dbReference type="AlphaFoldDB" id="A0A1N6GJR7"/>
<reference evidence="3" key="1">
    <citation type="submission" date="2016-11" db="EMBL/GenBank/DDBJ databases">
        <authorList>
            <person name="Varghese N."/>
            <person name="Submissions S."/>
        </authorList>
    </citation>
    <scope>NUCLEOTIDE SEQUENCE [LARGE SCALE GENOMIC DNA]</scope>
    <source>
        <strain evidence="3">DSM 15292</strain>
    </source>
</reference>
<dbReference type="OrthoDB" id="7560784at2"/>
<accession>A0A1N6GJR7</accession>
<protein>
    <recommendedName>
        <fullName evidence="1">Pvc16 N-terminal domain-containing protein</fullName>
    </recommendedName>
</protein>
<dbReference type="Pfam" id="PF14065">
    <property type="entry name" value="Pvc16_N"/>
    <property type="match status" value="1"/>
</dbReference>
<dbReference type="Proteomes" id="UP000185221">
    <property type="component" value="Unassembled WGS sequence"/>
</dbReference>
<name>A0A1N6GJR7_9BACT</name>
<proteinExistence type="predicted"/>
<gene>
    <name evidence="2" type="ORF">SAMN05444394_3307</name>
</gene>
<evidence type="ECO:0000259" key="1">
    <source>
        <dbReference type="Pfam" id="PF14065"/>
    </source>
</evidence>